<proteinExistence type="predicted"/>
<gene>
    <name evidence="1" type="ORF">XELAEV_18008778mg</name>
</gene>
<dbReference type="Proteomes" id="UP000694892">
    <property type="component" value="Chromosome 1S"/>
</dbReference>
<name>A0A974HZT3_XENLA</name>
<evidence type="ECO:0000313" key="2">
    <source>
        <dbReference type="Proteomes" id="UP000694892"/>
    </source>
</evidence>
<evidence type="ECO:0000313" key="1">
    <source>
        <dbReference type="EMBL" id="OCT96572.1"/>
    </source>
</evidence>
<protein>
    <submittedName>
        <fullName evidence="1">Uncharacterized protein</fullName>
    </submittedName>
</protein>
<accession>A0A974HZT3</accession>
<sequence>MESGFCFFLGILLGSKHLKWITNPSHWSRDNGKRWRKQGWKHMELDYKAHWIYLFQKCVVFDGSLFIQTKDKRSPGNVAVEEYS</sequence>
<dbReference type="EMBL" id="CM004467">
    <property type="protein sequence ID" value="OCT96572.1"/>
    <property type="molecule type" value="Genomic_DNA"/>
</dbReference>
<reference evidence="2" key="1">
    <citation type="journal article" date="2016" name="Nature">
        <title>Genome evolution in the allotetraploid frog Xenopus laevis.</title>
        <authorList>
            <person name="Session A.M."/>
            <person name="Uno Y."/>
            <person name="Kwon T."/>
            <person name="Chapman J.A."/>
            <person name="Toyoda A."/>
            <person name="Takahashi S."/>
            <person name="Fukui A."/>
            <person name="Hikosaka A."/>
            <person name="Suzuki A."/>
            <person name="Kondo M."/>
            <person name="van Heeringen S.J."/>
            <person name="Quigley I."/>
            <person name="Heinz S."/>
            <person name="Ogino H."/>
            <person name="Ochi H."/>
            <person name="Hellsten U."/>
            <person name="Lyons J.B."/>
            <person name="Simakov O."/>
            <person name="Putnam N."/>
            <person name="Stites J."/>
            <person name="Kuroki Y."/>
            <person name="Tanaka T."/>
            <person name="Michiue T."/>
            <person name="Watanabe M."/>
            <person name="Bogdanovic O."/>
            <person name="Lister R."/>
            <person name="Georgiou G."/>
            <person name="Paranjpe S.S."/>
            <person name="van Kruijsbergen I."/>
            <person name="Shu S."/>
            <person name="Carlson J."/>
            <person name="Kinoshita T."/>
            <person name="Ohta Y."/>
            <person name="Mawaribuchi S."/>
            <person name="Jenkins J."/>
            <person name="Grimwood J."/>
            <person name="Schmutz J."/>
            <person name="Mitros T."/>
            <person name="Mozaffari S.V."/>
            <person name="Suzuki Y."/>
            <person name="Haramoto Y."/>
            <person name="Yamamoto T.S."/>
            <person name="Takagi C."/>
            <person name="Heald R."/>
            <person name="Miller K."/>
            <person name="Haudenschild C."/>
            <person name="Kitzman J."/>
            <person name="Nakayama T."/>
            <person name="Izutsu Y."/>
            <person name="Robert J."/>
            <person name="Fortriede J."/>
            <person name="Burns K."/>
            <person name="Lotay V."/>
            <person name="Karimi K."/>
            <person name="Yasuoka Y."/>
            <person name="Dichmann D.S."/>
            <person name="Flajnik M.F."/>
            <person name="Houston D.W."/>
            <person name="Shendure J."/>
            <person name="DuPasquier L."/>
            <person name="Vize P.D."/>
            <person name="Zorn A.M."/>
            <person name="Ito M."/>
            <person name="Marcotte E.M."/>
            <person name="Wallingford J.B."/>
            <person name="Ito Y."/>
            <person name="Asashima M."/>
            <person name="Ueno N."/>
            <person name="Matsuda Y."/>
            <person name="Veenstra G.J."/>
            <person name="Fujiyama A."/>
            <person name="Harland R.M."/>
            <person name="Taira M."/>
            <person name="Rokhsar D.S."/>
        </authorList>
    </citation>
    <scope>NUCLEOTIDE SEQUENCE [LARGE SCALE GENOMIC DNA]</scope>
    <source>
        <strain evidence="2">J</strain>
    </source>
</reference>
<dbReference type="AlphaFoldDB" id="A0A974HZT3"/>
<organism evidence="1 2">
    <name type="scientific">Xenopus laevis</name>
    <name type="common">African clawed frog</name>
    <dbReference type="NCBI Taxonomy" id="8355"/>
    <lineage>
        <taxon>Eukaryota</taxon>
        <taxon>Metazoa</taxon>
        <taxon>Chordata</taxon>
        <taxon>Craniata</taxon>
        <taxon>Vertebrata</taxon>
        <taxon>Euteleostomi</taxon>
        <taxon>Amphibia</taxon>
        <taxon>Batrachia</taxon>
        <taxon>Anura</taxon>
        <taxon>Pipoidea</taxon>
        <taxon>Pipidae</taxon>
        <taxon>Xenopodinae</taxon>
        <taxon>Xenopus</taxon>
        <taxon>Xenopus</taxon>
    </lineage>
</organism>